<dbReference type="Gene3D" id="3.30.479.30">
    <property type="entry name" value="Band 7 domain"/>
    <property type="match status" value="1"/>
</dbReference>
<dbReference type="KEGG" id="pcam:HNE05_05965"/>
<keyword evidence="5" id="KW-0378">Hydrolase</keyword>
<reference evidence="5" key="1">
    <citation type="submission" date="2020-07" db="EMBL/GenBank/DDBJ databases">
        <title>Nitrate ammonifying Pseudomonas campi sp. nov. isolated from German agricultural grassland.</title>
        <authorList>
            <person name="Timsy T."/>
            <person name="Ulrich A."/>
            <person name="Spanner T."/>
            <person name="Foesel B."/>
            <person name="Kolb S."/>
            <person name="Horn M.A."/>
            <person name="Behrendt U."/>
        </authorList>
    </citation>
    <scope>NUCLEOTIDE SEQUENCE</scope>
    <source>
        <strain evidence="5">S1-A32-2</strain>
    </source>
</reference>
<dbReference type="EMBL" id="CP053697">
    <property type="protein sequence ID" value="QKE62924.1"/>
    <property type="molecule type" value="Genomic_DNA"/>
</dbReference>
<dbReference type="GO" id="GO:0006508">
    <property type="term" value="P:proteolysis"/>
    <property type="evidence" value="ECO:0007669"/>
    <property type="project" value="UniProtKB-KW"/>
</dbReference>
<evidence type="ECO:0000256" key="3">
    <source>
        <dbReference type="SAM" id="Phobius"/>
    </source>
</evidence>
<evidence type="ECO:0000256" key="2">
    <source>
        <dbReference type="SAM" id="Coils"/>
    </source>
</evidence>
<evidence type="ECO:0000313" key="6">
    <source>
        <dbReference type="Proteomes" id="UP000501379"/>
    </source>
</evidence>
<evidence type="ECO:0000259" key="4">
    <source>
        <dbReference type="Pfam" id="PF01145"/>
    </source>
</evidence>
<protein>
    <submittedName>
        <fullName evidence="5">Membrane protease subunit, stomatin/prohibitin</fullName>
    </submittedName>
</protein>
<keyword evidence="3" id="KW-0472">Membrane</keyword>
<dbReference type="InterPro" id="IPR036013">
    <property type="entry name" value="Band_7/SPFH_dom_sf"/>
</dbReference>
<keyword evidence="3" id="KW-0812">Transmembrane</keyword>
<keyword evidence="5" id="KW-0645">Protease</keyword>
<organism evidence="5 6">
    <name type="scientific">Aquipseudomonas campi</name>
    <dbReference type="NCBI Taxonomy" id="2731681"/>
    <lineage>
        <taxon>Bacteria</taxon>
        <taxon>Pseudomonadati</taxon>
        <taxon>Pseudomonadota</taxon>
        <taxon>Gammaproteobacteria</taxon>
        <taxon>Pseudomonadales</taxon>
        <taxon>Pseudomonadaceae</taxon>
        <taxon>Aquipseudomonas</taxon>
    </lineage>
</organism>
<dbReference type="Pfam" id="PF01145">
    <property type="entry name" value="Band_7"/>
    <property type="match status" value="1"/>
</dbReference>
<feature type="domain" description="Band 7" evidence="4">
    <location>
        <begin position="104"/>
        <end position="292"/>
    </location>
</feature>
<proteinExistence type="predicted"/>
<evidence type="ECO:0000313" key="5">
    <source>
        <dbReference type="EMBL" id="QKE62924.1"/>
    </source>
</evidence>
<evidence type="ECO:0000256" key="1">
    <source>
        <dbReference type="ARBA" id="ARBA00004167"/>
    </source>
</evidence>
<comment type="subcellular location">
    <subcellularLocation>
        <location evidence="1">Membrane</location>
        <topology evidence="1">Single-pass membrane protein</topology>
    </subcellularLocation>
</comment>
<dbReference type="GO" id="GO:0008233">
    <property type="term" value="F:peptidase activity"/>
    <property type="evidence" value="ECO:0007669"/>
    <property type="project" value="UniProtKB-KW"/>
</dbReference>
<dbReference type="GO" id="GO:0016020">
    <property type="term" value="C:membrane"/>
    <property type="evidence" value="ECO:0007669"/>
    <property type="project" value="UniProtKB-SubCell"/>
</dbReference>
<dbReference type="AlphaFoldDB" id="A0A6M8F379"/>
<keyword evidence="3" id="KW-1133">Transmembrane helix</keyword>
<dbReference type="RefSeq" id="WP_173205525.1">
    <property type="nucleotide sequence ID" value="NZ_CP053697.2"/>
</dbReference>
<dbReference type="InterPro" id="IPR001107">
    <property type="entry name" value="Band_7"/>
</dbReference>
<feature type="transmembrane region" description="Helical" evidence="3">
    <location>
        <begin position="12"/>
        <end position="37"/>
    </location>
</feature>
<name>A0A6M8F379_9GAMM</name>
<keyword evidence="2" id="KW-0175">Coiled coil</keyword>
<keyword evidence="6" id="KW-1185">Reference proteome</keyword>
<dbReference type="Proteomes" id="UP000501379">
    <property type="component" value="Chromosome"/>
</dbReference>
<feature type="coiled-coil region" evidence="2">
    <location>
        <begin position="323"/>
        <end position="350"/>
    </location>
</feature>
<accession>A0A6M8F379</accession>
<sequence length="450" mass="49276">MEISNGASAKLSLIKYVGVPVLVAAIGFVTFNGVFFYNEAGFATHVRTIFGEEKVVDDVGYATKWFGRATAWKKALSVQSVLTEALAIDDSSDNDSLGATIEAFPIVFLGNVDAKVESSARFRLPAGEQFLKIAQEYRNPENFIKTALVPAIKETLQATASLMSADDFYAGARSEFAAEFENQLNDGLYLIKRKEVRGPRGHQPSQTAILQAGTEQGSFGDNNASQFVTEKVMDNKGIPVRKQQQFRKYGVEVVEARITNVDPNPQYKQRMVKVQQALAELAVARQNRLKEEEEKLLVTARGEKEVEARRQETLRDQIERTTQAETEKQLARINAEREKGRAEIEKQTAELLRDKAAITADATKITADAEAYARKAVIEADGALQPKLEALISINKVWAEAAAQAPVPGVMMGGSGTGASASRQDEIGQLMGILATKAARDLSLDMKVKE</sequence>
<gene>
    <name evidence="5" type="ORF">HNE05_05965</name>
</gene>